<evidence type="ECO:0000256" key="1">
    <source>
        <dbReference type="ARBA" id="ARBA00023015"/>
    </source>
</evidence>
<evidence type="ECO:0000256" key="2">
    <source>
        <dbReference type="ARBA" id="ARBA00023163"/>
    </source>
</evidence>
<gene>
    <name evidence="5" type="ORF">ZIOFF_015607</name>
</gene>
<sequence>MLNELAPPKATGSSTSTMPSYRPSSAEPQPPATTAATPPSALAISERIVSFVSPSTSPSTTNSSLLQAFDGEPPLHIVDVSNTFFTQWPTLLEALALPVDAEAPRAHLTVVSSTATGIMYEVYATYGHAARVLCYRHPRDALPCRRSTPREARALRRGGHRDKLCRRSSTS</sequence>
<dbReference type="InterPro" id="IPR005202">
    <property type="entry name" value="TF_GRAS"/>
</dbReference>
<protein>
    <submittedName>
        <fullName evidence="5">Uncharacterized protein</fullName>
    </submittedName>
</protein>
<feature type="region of interest" description="Disordered" evidence="4">
    <location>
        <begin position="1"/>
        <end position="39"/>
    </location>
</feature>
<evidence type="ECO:0000256" key="4">
    <source>
        <dbReference type="SAM" id="MobiDB-lite"/>
    </source>
</evidence>
<comment type="caution">
    <text evidence="3">Lacks conserved residue(s) required for the propagation of feature annotation.</text>
</comment>
<evidence type="ECO:0000256" key="3">
    <source>
        <dbReference type="PROSITE-ProRule" id="PRU01191"/>
    </source>
</evidence>
<feature type="compositionally biased region" description="Low complexity" evidence="4">
    <location>
        <begin position="23"/>
        <end position="39"/>
    </location>
</feature>
<reference evidence="5 6" key="1">
    <citation type="submission" date="2020-08" db="EMBL/GenBank/DDBJ databases">
        <title>Plant Genome Project.</title>
        <authorList>
            <person name="Zhang R.-G."/>
        </authorList>
    </citation>
    <scope>NUCLEOTIDE SEQUENCE [LARGE SCALE GENOMIC DNA]</scope>
    <source>
        <tissue evidence="5">Rhizome</tissue>
    </source>
</reference>
<feature type="short sequence motif" description="VHIID" evidence="3">
    <location>
        <begin position="75"/>
        <end position="79"/>
    </location>
</feature>
<keyword evidence="6" id="KW-1185">Reference proteome</keyword>
<feature type="region of interest" description="Disordered" evidence="4">
    <location>
        <begin position="149"/>
        <end position="171"/>
    </location>
</feature>
<accession>A0A8J5HJ17</accession>
<dbReference type="EMBL" id="JACMSC010000004">
    <property type="protein sequence ID" value="KAG6525642.1"/>
    <property type="molecule type" value="Genomic_DNA"/>
</dbReference>
<dbReference type="AlphaFoldDB" id="A0A8J5HJ17"/>
<proteinExistence type="inferred from homology"/>
<evidence type="ECO:0000313" key="6">
    <source>
        <dbReference type="Proteomes" id="UP000734854"/>
    </source>
</evidence>
<organism evidence="5 6">
    <name type="scientific">Zingiber officinale</name>
    <name type="common">Ginger</name>
    <name type="synonym">Amomum zingiber</name>
    <dbReference type="NCBI Taxonomy" id="94328"/>
    <lineage>
        <taxon>Eukaryota</taxon>
        <taxon>Viridiplantae</taxon>
        <taxon>Streptophyta</taxon>
        <taxon>Embryophyta</taxon>
        <taxon>Tracheophyta</taxon>
        <taxon>Spermatophyta</taxon>
        <taxon>Magnoliopsida</taxon>
        <taxon>Liliopsida</taxon>
        <taxon>Zingiberales</taxon>
        <taxon>Zingiberaceae</taxon>
        <taxon>Zingiber</taxon>
    </lineage>
</organism>
<keyword evidence="2" id="KW-0804">Transcription</keyword>
<dbReference type="Pfam" id="PF03514">
    <property type="entry name" value="GRAS"/>
    <property type="match status" value="1"/>
</dbReference>
<name>A0A8J5HJ17_ZINOF</name>
<dbReference type="PROSITE" id="PS50985">
    <property type="entry name" value="GRAS"/>
    <property type="match status" value="1"/>
</dbReference>
<comment type="caution">
    <text evidence="5">The sequence shown here is derived from an EMBL/GenBank/DDBJ whole genome shotgun (WGS) entry which is preliminary data.</text>
</comment>
<comment type="similarity">
    <text evidence="3">Belongs to the GRAS family.</text>
</comment>
<keyword evidence="1" id="KW-0805">Transcription regulation</keyword>
<evidence type="ECO:0000313" key="5">
    <source>
        <dbReference type="EMBL" id="KAG6525642.1"/>
    </source>
</evidence>
<dbReference type="Proteomes" id="UP000734854">
    <property type="component" value="Unassembled WGS sequence"/>
</dbReference>
<feature type="compositionally biased region" description="Basic residues" evidence="4">
    <location>
        <begin position="155"/>
        <end position="171"/>
    </location>
</feature>